<evidence type="ECO:0000256" key="12">
    <source>
        <dbReference type="ARBA" id="ARBA00023012"/>
    </source>
</evidence>
<evidence type="ECO:0000256" key="9">
    <source>
        <dbReference type="ARBA" id="ARBA00022777"/>
    </source>
</evidence>
<dbReference type="SMART" id="SM00304">
    <property type="entry name" value="HAMP"/>
    <property type="match status" value="1"/>
</dbReference>
<evidence type="ECO:0000256" key="15">
    <source>
        <dbReference type="SAM" id="MobiDB-lite"/>
    </source>
</evidence>
<dbReference type="RefSeq" id="WP_184823192.1">
    <property type="nucleotide sequence ID" value="NZ_JACHMM010000001.1"/>
</dbReference>
<dbReference type="PANTHER" id="PTHR43547">
    <property type="entry name" value="TWO-COMPONENT HISTIDINE KINASE"/>
    <property type="match status" value="1"/>
</dbReference>
<dbReference type="InterPro" id="IPR036890">
    <property type="entry name" value="HATPase_C_sf"/>
</dbReference>
<evidence type="ECO:0000256" key="2">
    <source>
        <dbReference type="ARBA" id="ARBA00004651"/>
    </source>
</evidence>
<dbReference type="EMBL" id="JACHMM010000001">
    <property type="protein sequence ID" value="MBB5788487.1"/>
    <property type="molecule type" value="Genomic_DNA"/>
</dbReference>
<feature type="transmembrane region" description="Helical" evidence="16">
    <location>
        <begin position="223"/>
        <end position="247"/>
    </location>
</feature>
<dbReference type="SUPFAM" id="SSF55874">
    <property type="entry name" value="ATPase domain of HSP90 chaperone/DNA topoisomerase II/histidine kinase"/>
    <property type="match status" value="1"/>
</dbReference>
<evidence type="ECO:0000313" key="19">
    <source>
        <dbReference type="EMBL" id="MBB5788487.1"/>
    </source>
</evidence>
<dbReference type="GO" id="GO:0005524">
    <property type="term" value="F:ATP binding"/>
    <property type="evidence" value="ECO:0007669"/>
    <property type="project" value="UniProtKB-KW"/>
</dbReference>
<organism evidence="19 20">
    <name type="scientific">Jiangella mangrovi</name>
    <dbReference type="NCBI Taxonomy" id="1524084"/>
    <lineage>
        <taxon>Bacteria</taxon>
        <taxon>Bacillati</taxon>
        <taxon>Actinomycetota</taxon>
        <taxon>Actinomycetes</taxon>
        <taxon>Jiangellales</taxon>
        <taxon>Jiangellaceae</taxon>
        <taxon>Jiangella</taxon>
    </lineage>
</organism>
<evidence type="ECO:0000259" key="18">
    <source>
        <dbReference type="PROSITE" id="PS50885"/>
    </source>
</evidence>
<dbReference type="GO" id="GO:0000155">
    <property type="term" value="F:phosphorelay sensor kinase activity"/>
    <property type="evidence" value="ECO:0007669"/>
    <property type="project" value="InterPro"/>
</dbReference>
<keyword evidence="20" id="KW-1185">Reference proteome</keyword>
<dbReference type="SUPFAM" id="SSF158472">
    <property type="entry name" value="HAMP domain-like"/>
    <property type="match status" value="1"/>
</dbReference>
<dbReference type="InterPro" id="IPR003660">
    <property type="entry name" value="HAMP_dom"/>
</dbReference>
<dbReference type="FunFam" id="1.10.287.130:FF:000010">
    <property type="entry name" value="Two-component sensor histidine kinase"/>
    <property type="match status" value="1"/>
</dbReference>
<evidence type="ECO:0000313" key="20">
    <source>
        <dbReference type="Proteomes" id="UP000542813"/>
    </source>
</evidence>
<dbReference type="PRINTS" id="PR00344">
    <property type="entry name" value="BCTRLSENSOR"/>
</dbReference>
<gene>
    <name evidence="19" type="ORF">HD601_003062</name>
</gene>
<dbReference type="NCBIfam" id="NF040691">
    <property type="entry name" value="MtrAB_MtrB"/>
    <property type="match status" value="1"/>
</dbReference>
<evidence type="ECO:0000256" key="6">
    <source>
        <dbReference type="ARBA" id="ARBA00022679"/>
    </source>
</evidence>
<feature type="compositionally biased region" description="Pro residues" evidence="15">
    <location>
        <begin position="591"/>
        <end position="602"/>
    </location>
</feature>
<reference evidence="19 20" key="1">
    <citation type="submission" date="2020-08" db="EMBL/GenBank/DDBJ databases">
        <title>Sequencing the genomes of 1000 actinobacteria strains.</title>
        <authorList>
            <person name="Klenk H.-P."/>
        </authorList>
    </citation>
    <scope>NUCLEOTIDE SEQUENCE [LARGE SCALE GENOMIC DNA]</scope>
    <source>
        <strain evidence="19 20">DSM 102122</strain>
    </source>
</reference>
<dbReference type="Gene3D" id="3.30.565.10">
    <property type="entry name" value="Histidine kinase-like ATPase, C-terminal domain"/>
    <property type="match status" value="1"/>
</dbReference>
<dbReference type="SUPFAM" id="SSF47384">
    <property type="entry name" value="Homodimeric domain of signal transducing histidine kinase"/>
    <property type="match status" value="1"/>
</dbReference>
<dbReference type="Gene3D" id="1.10.287.130">
    <property type="match status" value="1"/>
</dbReference>
<keyword evidence="10" id="KW-0067">ATP-binding</keyword>
<dbReference type="PROSITE" id="PS50109">
    <property type="entry name" value="HIS_KIN"/>
    <property type="match status" value="1"/>
</dbReference>
<dbReference type="CDD" id="cd00075">
    <property type="entry name" value="HATPase"/>
    <property type="match status" value="1"/>
</dbReference>
<dbReference type="InterPro" id="IPR003661">
    <property type="entry name" value="HisK_dim/P_dom"/>
</dbReference>
<keyword evidence="5" id="KW-0597">Phosphoprotein</keyword>
<dbReference type="SMART" id="SM00387">
    <property type="entry name" value="HATPase_c"/>
    <property type="match status" value="1"/>
</dbReference>
<evidence type="ECO:0000256" key="1">
    <source>
        <dbReference type="ARBA" id="ARBA00000085"/>
    </source>
</evidence>
<comment type="caution">
    <text evidence="19">The sequence shown here is derived from an EMBL/GenBank/DDBJ whole genome shotgun (WGS) entry which is preliminary data.</text>
</comment>
<name>A0A7W9LLV9_9ACTN</name>
<evidence type="ECO:0000256" key="7">
    <source>
        <dbReference type="ARBA" id="ARBA00022692"/>
    </source>
</evidence>
<dbReference type="Pfam" id="PF00672">
    <property type="entry name" value="HAMP"/>
    <property type="match status" value="1"/>
</dbReference>
<keyword evidence="11 16" id="KW-1133">Transmembrane helix</keyword>
<dbReference type="InterPro" id="IPR004358">
    <property type="entry name" value="Sig_transdc_His_kin-like_C"/>
</dbReference>
<dbReference type="InterPro" id="IPR003594">
    <property type="entry name" value="HATPase_dom"/>
</dbReference>
<dbReference type="InterPro" id="IPR047669">
    <property type="entry name" value="MtrAB_MtrB"/>
</dbReference>
<dbReference type="Proteomes" id="UP000542813">
    <property type="component" value="Unassembled WGS sequence"/>
</dbReference>
<evidence type="ECO:0000256" key="10">
    <source>
        <dbReference type="ARBA" id="ARBA00022840"/>
    </source>
</evidence>
<evidence type="ECO:0000256" key="16">
    <source>
        <dbReference type="SAM" id="Phobius"/>
    </source>
</evidence>
<dbReference type="FunFam" id="3.30.565.10:FF:000013">
    <property type="entry name" value="Two-component sensor histidine kinase"/>
    <property type="match status" value="1"/>
</dbReference>
<proteinExistence type="predicted"/>
<dbReference type="Gene3D" id="6.10.340.10">
    <property type="match status" value="1"/>
</dbReference>
<feature type="compositionally biased region" description="Low complexity" evidence="15">
    <location>
        <begin position="577"/>
        <end position="590"/>
    </location>
</feature>
<dbReference type="PANTHER" id="PTHR43547:SF2">
    <property type="entry name" value="HYBRID SIGNAL TRANSDUCTION HISTIDINE KINASE C"/>
    <property type="match status" value="1"/>
</dbReference>
<dbReference type="InterPro" id="IPR005467">
    <property type="entry name" value="His_kinase_dom"/>
</dbReference>
<evidence type="ECO:0000256" key="8">
    <source>
        <dbReference type="ARBA" id="ARBA00022741"/>
    </source>
</evidence>
<evidence type="ECO:0000256" key="5">
    <source>
        <dbReference type="ARBA" id="ARBA00022553"/>
    </source>
</evidence>
<dbReference type="Pfam" id="PF02518">
    <property type="entry name" value="HATPase_c"/>
    <property type="match status" value="1"/>
</dbReference>
<evidence type="ECO:0000256" key="3">
    <source>
        <dbReference type="ARBA" id="ARBA00012438"/>
    </source>
</evidence>
<evidence type="ECO:0000256" key="4">
    <source>
        <dbReference type="ARBA" id="ARBA00022475"/>
    </source>
</evidence>
<keyword evidence="13 16" id="KW-0472">Membrane</keyword>
<protein>
    <recommendedName>
        <fullName evidence="14">Sensor histidine kinase MtrB</fullName>
        <ecNumber evidence="3">2.7.13.3</ecNumber>
    </recommendedName>
</protein>
<dbReference type="Pfam" id="PF00512">
    <property type="entry name" value="HisKA"/>
    <property type="match status" value="1"/>
</dbReference>
<feature type="transmembrane region" description="Helical" evidence="16">
    <location>
        <begin position="49"/>
        <end position="72"/>
    </location>
</feature>
<comment type="catalytic activity">
    <reaction evidence="1">
        <text>ATP + protein L-histidine = ADP + protein N-phospho-L-histidine.</text>
        <dbReference type="EC" id="2.7.13.3"/>
    </reaction>
</comment>
<keyword evidence="4" id="KW-1003">Cell membrane</keyword>
<feature type="domain" description="HAMP" evidence="18">
    <location>
        <begin position="248"/>
        <end position="300"/>
    </location>
</feature>
<dbReference type="GO" id="GO:0005886">
    <property type="term" value="C:plasma membrane"/>
    <property type="evidence" value="ECO:0007669"/>
    <property type="project" value="UniProtKB-SubCell"/>
</dbReference>
<feature type="domain" description="Histidine kinase" evidence="17">
    <location>
        <begin position="315"/>
        <end position="532"/>
    </location>
</feature>
<sequence>MIGPVVGDADRAAAAGAAGADTLSRLLPRLAQWAMRPWQLVRGAWRRSIQLRVITATLALSVVVVSLLGVTLSRQITDGLLSAHADAAVADAAAGIDNAQRQLATTDGASGELRRVLVQIAETLAAGGSTSAASQPLYEIIVLSAEGGQTYRSGANADSVPPALRERVRDEDRVFSTYTSIHYPDAPDVPGLAVGGRIIDPFGGTYELYYLFPLTEQQQTIDLVLTALATAGVLLVVLLCALAWLVARQVVTPVRLAARIAERFSAGNLAERMAVRGRDDLARLAMSFNQMAASLQHQIGQLEELSRMQQRFVSDVSHELRTPLTTVRMAADVLYESRGDFDPVVDRSVELLQAQLDRFEALLTDLLEISRFDAGAAALNAERHDVRDIVHKVVDATTPLAVEKGSELVVDVPVEPAMAEVDARRIERIVRNLVVNAVEHGEGREVRVAVAADDHAVAITVRDHGVGLKPGESSLVFHRFWRADPARARTTGGTGLGLSIAMEDARLHGGWLQAWGEPGDGSQFRLTLPRVAGDDLRSAPLALVPGDVGDGGLGDPSAIGAPYRRIVTAEPADSDGAASPSPVTSAASAPAPQPSAPAPAPQQAPAEEASRRA</sequence>
<keyword evidence="7 16" id="KW-0812">Transmembrane</keyword>
<keyword evidence="8" id="KW-0547">Nucleotide-binding</keyword>
<dbReference type="EC" id="2.7.13.3" evidence="3"/>
<evidence type="ECO:0000259" key="17">
    <source>
        <dbReference type="PROSITE" id="PS50109"/>
    </source>
</evidence>
<accession>A0A7W9LLV9</accession>
<keyword evidence="12" id="KW-0902">Two-component regulatory system</keyword>
<dbReference type="PROSITE" id="PS50885">
    <property type="entry name" value="HAMP"/>
    <property type="match status" value="1"/>
</dbReference>
<evidence type="ECO:0000256" key="13">
    <source>
        <dbReference type="ARBA" id="ARBA00023136"/>
    </source>
</evidence>
<comment type="subcellular location">
    <subcellularLocation>
        <location evidence="2">Cell membrane</location>
        <topology evidence="2">Multi-pass membrane protein</topology>
    </subcellularLocation>
</comment>
<feature type="region of interest" description="Disordered" evidence="15">
    <location>
        <begin position="565"/>
        <end position="613"/>
    </location>
</feature>
<evidence type="ECO:0000256" key="11">
    <source>
        <dbReference type="ARBA" id="ARBA00022989"/>
    </source>
</evidence>
<dbReference type="SMART" id="SM00388">
    <property type="entry name" value="HisKA"/>
    <property type="match status" value="1"/>
</dbReference>
<dbReference type="CDD" id="cd00082">
    <property type="entry name" value="HisKA"/>
    <property type="match status" value="1"/>
</dbReference>
<dbReference type="CDD" id="cd06225">
    <property type="entry name" value="HAMP"/>
    <property type="match status" value="1"/>
</dbReference>
<dbReference type="AlphaFoldDB" id="A0A7W9LLV9"/>
<evidence type="ECO:0000256" key="14">
    <source>
        <dbReference type="ARBA" id="ARBA00035305"/>
    </source>
</evidence>
<keyword evidence="9 19" id="KW-0418">Kinase</keyword>
<keyword evidence="6 19" id="KW-0808">Transferase</keyword>
<dbReference type="InterPro" id="IPR036097">
    <property type="entry name" value="HisK_dim/P_sf"/>
</dbReference>